<reference evidence="1" key="2">
    <citation type="journal article" date="2015" name="Fish Shellfish Immunol.">
        <title>Early steps in the European eel (Anguilla anguilla)-Vibrio vulnificus interaction in the gills: Role of the RtxA13 toxin.</title>
        <authorList>
            <person name="Callol A."/>
            <person name="Pajuelo D."/>
            <person name="Ebbesson L."/>
            <person name="Teles M."/>
            <person name="MacKenzie S."/>
            <person name="Amaro C."/>
        </authorList>
    </citation>
    <scope>NUCLEOTIDE SEQUENCE</scope>
</reference>
<sequence>MVPAVVPLGKALRSVSSCIIVYNANAM</sequence>
<accession>A0A0E9U5Z8</accession>
<proteinExistence type="predicted"/>
<evidence type="ECO:0000313" key="1">
    <source>
        <dbReference type="EMBL" id="JAH61319.1"/>
    </source>
</evidence>
<protein>
    <submittedName>
        <fullName evidence="1">Uncharacterized protein</fullName>
    </submittedName>
</protein>
<reference evidence="1" key="1">
    <citation type="submission" date="2014-11" db="EMBL/GenBank/DDBJ databases">
        <authorList>
            <person name="Amaro Gonzalez C."/>
        </authorList>
    </citation>
    <scope>NUCLEOTIDE SEQUENCE</scope>
</reference>
<name>A0A0E9U5Z8_ANGAN</name>
<dbReference type="AlphaFoldDB" id="A0A0E9U5Z8"/>
<organism evidence="1">
    <name type="scientific">Anguilla anguilla</name>
    <name type="common">European freshwater eel</name>
    <name type="synonym">Muraena anguilla</name>
    <dbReference type="NCBI Taxonomy" id="7936"/>
    <lineage>
        <taxon>Eukaryota</taxon>
        <taxon>Metazoa</taxon>
        <taxon>Chordata</taxon>
        <taxon>Craniata</taxon>
        <taxon>Vertebrata</taxon>
        <taxon>Euteleostomi</taxon>
        <taxon>Actinopterygii</taxon>
        <taxon>Neopterygii</taxon>
        <taxon>Teleostei</taxon>
        <taxon>Anguilliformes</taxon>
        <taxon>Anguillidae</taxon>
        <taxon>Anguilla</taxon>
    </lineage>
</organism>
<dbReference type="EMBL" id="GBXM01047258">
    <property type="protein sequence ID" value="JAH61319.1"/>
    <property type="molecule type" value="Transcribed_RNA"/>
</dbReference>